<dbReference type="InterPro" id="IPR029063">
    <property type="entry name" value="SAM-dependent_MTases_sf"/>
</dbReference>
<evidence type="ECO:0000313" key="12">
    <source>
        <dbReference type="EMBL" id="CEO97740.1"/>
    </source>
</evidence>
<evidence type="ECO:0000256" key="10">
    <source>
        <dbReference type="SAM" id="MobiDB-lite"/>
    </source>
</evidence>
<comment type="similarity">
    <text evidence="9">Belongs to the class I-like SAM-binding methyltransferase superfamily. RsmB/NOP family.</text>
</comment>
<evidence type="ECO:0000313" key="13">
    <source>
        <dbReference type="EMBL" id="SPQ98286.1"/>
    </source>
</evidence>
<dbReference type="GO" id="GO:0000049">
    <property type="term" value="F:tRNA binding"/>
    <property type="evidence" value="ECO:0007669"/>
    <property type="project" value="UniProtKB-KW"/>
</dbReference>
<sequence>MARSAANARKSKKRKVRDVEDKVAEVDQGGWSEIPVSEKFIAYYKAQGIVRDDEWDTFIACCDSPLPVSFRFNRNMPVGALVSRLERGDFDAIAKAVPLDGQDAISAPRLLPWYPSAWHIGCSKRQIKKHPELESLNKWVQSLHNDGFITRQEVVSMIPPLLLDVEPSHIVLDACAAPGSKTAQLLEMLTRETPMPEGFIVANDASPARANNLVHQLNRLNVPCFTVVHYDAQRLPTLCNMQYDRILCDVPCTGDATTRKVTKIWMNWSSGNGISLHRLQHTIASRCVQLLRPGGRMVYSTCSFNPLENEAVVAQLLRDHGDELSLVDVSSRLPGLSRRPGLSTWTVFDRDMNRVETPNADLRESLFPPSAEELSRYHLERCVRVVPHDQDTGGFFIAVLEKSPTAKVPRRFQEAPAVAAMGDDSTSADAVGSGSESQHNGKERQGDARKRRGKAKGAPKTGSERYFRLVDCPEQRELLAHLVDTFGLSSEFPLDRLWCRSGNMAVIRRIHLVNSGVSNLLSNWHAKDAAEGYERVNHAGLTVFEAVRRKDDKVPMFRVAQSGVNVMLPFITRRRARLSLGLFKHLVTEKKMPISDLPEGTVPAQTLGSFVFTTDLDGIAVTAWVGNSYIETMANDVALHGLLANLNASSA</sequence>
<feature type="compositionally biased region" description="Polar residues" evidence="10">
    <location>
        <begin position="424"/>
        <end position="438"/>
    </location>
</feature>
<feature type="binding site" evidence="9">
    <location>
        <position position="204"/>
    </location>
    <ligand>
        <name>S-adenosyl-L-methionine</name>
        <dbReference type="ChEBI" id="CHEBI:59789"/>
    </ligand>
</feature>
<dbReference type="STRING" id="37360.A0A0G4IR52"/>
<dbReference type="Pfam" id="PF01189">
    <property type="entry name" value="Methyltr_RsmB-F"/>
    <property type="match status" value="1"/>
</dbReference>
<dbReference type="InterPro" id="IPR049560">
    <property type="entry name" value="MeTrfase_RsmB-F_NOP2_cat"/>
</dbReference>
<dbReference type="Gene3D" id="3.40.50.150">
    <property type="entry name" value="Vaccinia Virus protein VP39"/>
    <property type="match status" value="1"/>
</dbReference>
<keyword evidence="4 9" id="KW-0808">Transferase</keyword>
<evidence type="ECO:0000313" key="15">
    <source>
        <dbReference type="Proteomes" id="UP000290189"/>
    </source>
</evidence>
<accession>A0A0G4IR52</accession>
<evidence type="ECO:0000256" key="2">
    <source>
        <dbReference type="ARBA" id="ARBA00022555"/>
    </source>
</evidence>
<dbReference type="GO" id="GO:0005634">
    <property type="term" value="C:nucleus"/>
    <property type="evidence" value="ECO:0007669"/>
    <property type="project" value="UniProtKB-SubCell"/>
</dbReference>
<dbReference type="InterPro" id="IPR001678">
    <property type="entry name" value="MeTrfase_RsmB-F_NOP2_dom"/>
</dbReference>
<feature type="region of interest" description="Disordered" evidence="10">
    <location>
        <begin position="417"/>
        <end position="461"/>
    </location>
</feature>
<evidence type="ECO:0000256" key="8">
    <source>
        <dbReference type="ARBA" id="ARBA00023242"/>
    </source>
</evidence>
<feature type="compositionally biased region" description="Basic and acidic residues" evidence="10">
    <location>
        <begin position="439"/>
        <end position="448"/>
    </location>
</feature>
<keyword evidence="14" id="KW-1185">Reference proteome</keyword>
<dbReference type="FunFam" id="3.40.50.150:FF:000271">
    <property type="entry name" value="NOL1/NOP2/Sun family protein"/>
    <property type="match status" value="1"/>
</dbReference>
<evidence type="ECO:0000259" key="11">
    <source>
        <dbReference type="PROSITE" id="PS51686"/>
    </source>
</evidence>
<evidence type="ECO:0000256" key="3">
    <source>
        <dbReference type="ARBA" id="ARBA00022603"/>
    </source>
</evidence>
<dbReference type="InterPro" id="IPR057285">
    <property type="entry name" value="Pre-PUA_NSUN2"/>
</dbReference>
<dbReference type="Proteomes" id="UP000290189">
    <property type="component" value="Unassembled WGS sequence"/>
</dbReference>
<evidence type="ECO:0000313" key="14">
    <source>
        <dbReference type="Proteomes" id="UP000039324"/>
    </source>
</evidence>
<feature type="domain" description="SAM-dependent MTase RsmB/NOP-type" evidence="11">
    <location>
        <begin position="58"/>
        <end position="403"/>
    </location>
</feature>
<dbReference type="InterPro" id="IPR023270">
    <property type="entry name" value="RCMT_NCL1"/>
</dbReference>
<feature type="binding site" evidence="9">
    <location>
        <begin position="175"/>
        <end position="181"/>
    </location>
    <ligand>
        <name>S-adenosyl-L-methionine</name>
        <dbReference type="ChEBI" id="CHEBI:59789"/>
    </ligand>
</feature>
<dbReference type="PANTHER" id="PTHR22808">
    <property type="entry name" value="NCL1 YEAST -RELATED NOL1/NOP2/FMU SUN DOMAIN-CONTAINING"/>
    <property type="match status" value="1"/>
</dbReference>
<evidence type="ECO:0000256" key="7">
    <source>
        <dbReference type="ARBA" id="ARBA00022884"/>
    </source>
</evidence>
<keyword evidence="8" id="KW-0539">Nucleus</keyword>
<reference evidence="12 14" key="1">
    <citation type="submission" date="2015-02" db="EMBL/GenBank/DDBJ databases">
        <authorList>
            <person name="Chooi Y.-H."/>
        </authorList>
    </citation>
    <scope>NUCLEOTIDE SEQUENCE [LARGE SCALE GENOMIC DNA]</scope>
    <source>
        <strain evidence="12">E3</strain>
    </source>
</reference>
<keyword evidence="2" id="KW-0820">tRNA-binding</keyword>
<dbReference type="OMA" id="KEWHIGQ"/>
<dbReference type="GO" id="GO:0016428">
    <property type="term" value="F:tRNA (cytidine-5-)-methyltransferase activity"/>
    <property type="evidence" value="ECO:0007669"/>
    <property type="project" value="InterPro"/>
</dbReference>
<feature type="binding site" evidence="9">
    <location>
        <position position="249"/>
    </location>
    <ligand>
        <name>S-adenosyl-L-methionine</name>
        <dbReference type="ChEBI" id="CHEBI:59789"/>
    </ligand>
</feature>
<dbReference type="EMBL" id="CDSF01000080">
    <property type="protein sequence ID" value="CEO97740.1"/>
    <property type="molecule type" value="Genomic_DNA"/>
</dbReference>
<evidence type="ECO:0000256" key="1">
    <source>
        <dbReference type="ARBA" id="ARBA00004123"/>
    </source>
</evidence>
<organism evidence="12 14">
    <name type="scientific">Plasmodiophora brassicae</name>
    <name type="common">Clubroot disease agent</name>
    <dbReference type="NCBI Taxonomy" id="37360"/>
    <lineage>
        <taxon>Eukaryota</taxon>
        <taxon>Sar</taxon>
        <taxon>Rhizaria</taxon>
        <taxon>Endomyxa</taxon>
        <taxon>Phytomyxea</taxon>
        <taxon>Plasmodiophorida</taxon>
        <taxon>Plasmodiophoridae</taxon>
        <taxon>Plasmodiophora</taxon>
    </lineage>
</organism>
<evidence type="ECO:0000256" key="9">
    <source>
        <dbReference type="PROSITE-ProRule" id="PRU01023"/>
    </source>
</evidence>
<dbReference type="InterPro" id="IPR023267">
    <property type="entry name" value="RCMT"/>
</dbReference>
<geneLocation type="mitochondrion" evidence="13"/>
<gene>
    <name evidence="12" type="ORF">PBRA_005854</name>
    <name evidence="13" type="ORF">PLBR_LOCUS5501</name>
</gene>
<proteinExistence type="inferred from homology"/>
<dbReference type="Pfam" id="PF25376">
    <property type="entry name" value="Pre-PUA_NSUN2"/>
    <property type="match status" value="1"/>
</dbReference>
<dbReference type="OrthoDB" id="6093671at2759"/>
<comment type="subcellular location">
    <subcellularLocation>
        <location evidence="1">Nucleus</location>
    </subcellularLocation>
</comment>
<dbReference type="PRINTS" id="PR02008">
    <property type="entry name" value="RCMTFAMILY"/>
</dbReference>
<keyword evidence="13" id="KW-0496">Mitochondrion</keyword>
<dbReference type="PRINTS" id="PR02011">
    <property type="entry name" value="RCMTNCL1"/>
</dbReference>
<dbReference type="CDD" id="cd02440">
    <property type="entry name" value="AdoMet_MTases"/>
    <property type="match status" value="1"/>
</dbReference>
<dbReference type="SUPFAM" id="SSF53335">
    <property type="entry name" value="S-adenosyl-L-methionine-dependent methyltransferases"/>
    <property type="match status" value="1"/>
</dbReference>
<evidence type="ECO:0000256" key="4">
    <source>
        <dbReference type="ARBA" id="ARBA00022679"/>
    </source>
</evidence>
<evidence type="ECO:0000256" key="6">
    <source>
        <dbReference type="ARBA" id="ARBA00022694"/>
    </source>
</evidence>
<keyword evidence="5 9" id="KW-0949">S-adenosyl-L-methionine</keyword>
<feature type="active site" description="Nucleophile" evidence="9">
    <location>
        <position position="302"/>
    </location>
</feature>
<protein>
    <recommendedName>
        <fullName evidence="11">SAM-dependent MTase RsmB/NOP-type domain-containing protein</fullName>
    </recommendedName>
</protein>
<name>A0A0G4IR52_PLABS</name>
<evidence type="ECO:0000256" key="5">
    <source>
        <dbReference type="ARBA" id="ARBA00022691"/>
    </source>
</evidence>
<feature type="binding site" evidence="9">
    <location>
        <position position="231"/>
    </location>
    <ligand>
        <name>S-adenosyl-L-methionine</name>
        <dbReference type="ChEBI" id="CHEBI:59789"/>
    </ligand>
</feature>
<dbReference type="EMBL" id="OVEO01000009">
    <property type="protein sequence ID" value="SPQ98286.1"/>
    <property type="molecule type" value="Genomic_DNA"/>
</dbReference>
<keyword evidence="3 9" id="KW-0489">Methyltransferase</keyword>
<keyword evidence="7 9" id="KW-0694">RNA-binding</keyword>
<dbReference type="GO" id="GO:0030488">
    <property type="term" value="P:tRNA methylation"/>
    <property type="evidence" value="ECO:0007669"/>
    <property type="project" value="UniProtKB-ARBA"/>
</dbReference>
<dbReference type="AlphaFoldDB" id="A0A0G4IR52"/>
<keyword evidence="6" id="KW-0819">tRNA processing</keyword>
<reference evidence="13 15" key="2">
    <citation type="submission" date="2018-03" db="EMBL/GenBank/DDBJ databases">
        <authorList>
            <person name="Fogelqvist J."/>
        </authorList>
    </citation>
    <scope>NUCLEOTIDE SEQUENCE [LARGE SCALE GENOMIC DNA]</scope>
</reference>
<dbReference type="PROSITE" id="PS51686">
    <property type="entry name" value="SAM_MT_RSMB_NOP"/>
    <property type="match status" value="1"/>
</dbReference>
<dbReference type="Proteomes" id="UP000039324">
    <property type="component" value="Unassembled WGS sequence"/>
</dbReference>